<reference evidence="1" key="1">
    <citation type="submission" date="2023-04" db="EMBL/GenBank/DDBJ databases">
        <title>Ambrosiozyma monospora NBRC 10751.</title>
        <authorList>
            <person name="Ichikawa N."/>
            <person name="Sato H."/>
            <person name="Tonouchi N."/>
        </authorList>
    </citation>
    <scope>NUCLEOTIDE SEQUENCE</scope>
    <source>
        <strain evidence="1">NBRC 10751</strain>
    </source>
</reference>
<gene>
    <name evidence="1" type="ORF">Amon02_001228400</name>
</gene>
<dbReference type="Proteomes" id="UP001165064">
    <property type="component" value="Unassembled WGS sequence"/>
</dbReference>
<proteinExistence type="predicted"/>
<evidence type="ECO:0000313" key="2">
    <source>
        <dbReference type="Proteomes" id="UP001165064"/>
    </source>
</evidence>
<accession>A0ACB5U949</accession>
<protein>
    <submittedName>
        <fullName evidence="1">Unnamed protein product</fullName>
    </submittedName>
</protein>
<evidence type="ECO:0000313" key="1">
    <source>
        <dbReference type="EMBL" id="GMF05291.1"/>
    </source>
</evidence>
<comment type="caution">
    <text evidence="1">The sequence shown here is derived from an EMBL/GenBank/DDBJ whole genome shotgun (WGS) entry which is preliminary data.</text>
</comment>
<sequence>MLKLADSGYPLAHNITKHFHGKPTSLKSSDRGSVLNFMGLPLNIFDKGGFFQPYLTLQQLDYLSNKNTGWFLVGCSNDIILQYKQQYTDLVLYLDTDEYYDAKLEIVNKDLKDKLSLTYQDKKFIDFIVDQVKQNDELAKARGDEDDSDTVYKTINSNSSDSKTFKGGDDFIRYNFEDYLIGFLSSVKYDKFMSRFHDKLPMGGMEMENHIDMFNVKYVECFKATHNYKLFNDHTEDEMFNFFEPKHVGDAIAPVSNNLFKNIFGKWGAAPAWW</sequence>
<name>A0ACB5U949_AMBMO</name>
<dbReference type="EMBL" id="BSXS01014322">
    <property type="protein sequence ID" value="GMF05291.1"/>
    <property type="molecule type" value="Genomic_DNA"/>
</dbReference>
<keyword evidence="2" id="KW-1185">Reference proteome</keyword>
<organism evidence="1 2">
    <name type="scientific">Ambrosiozyma monospora</name>
    <name type="common">Yeast</name>
    <name type="synonym">Endomycopsis monosporus</name>
    <dbReference type="NCBI Taxonomy" id="43982"/>
    <lineage>
        <taxon>Eukaryota</taxon>
        <taxon>Fungi</taxon>
        <taxon>Dikarya</taxon>
        <taxon>Ascomycota</taxon>
        <taxon>Saccharomycotina</taxon>
        <taxon>Pichiomycetes</taxon>
        <taxon>Pichiales</taxon>
        <taxon>Pichiaceae</taxon>
        <taxon>Ambrosiozyma</taxon>
    </lineage>
</organism>